<dbReference type="HOGENOM" id="CLU_2963692_0_0_1"/>
<dbReference type="EnsemblMetazoa" id="RPRC014594-RA">
    <property type="protein sequence ID" value="RPRC014594-PA"/>
    <property type="gene ID" value="RPRC014594"/>
</dbReference>
<dbReference type="Proteomes" id="UP000015103">
    <property type="component" value="Unassembled WGS sequence"/>
</dbReference>
<organism evidence="1 2">
    <name type="scientific">Rhodnius prolixus</name>
    <name type="common">Triatomid bug</name>
    <dbReference type="NCBI Taxonomy" id="13249"/>
    <lineage>
        <taxon>Eukaryota</taxon>
        <taxon>Metazoa</taxon>
        <taxon>Ecdysozoa</taxon>
        <taxon>Arthropoda</taxon>
        <taxon>Hexapoda</taxon>
        <taxon>Insecta</taxon>
        <taxon>Pterygota</taxon>
        <taxon>Neoptera</taxon>
        <taxon>Paraneoptera</taxon>
        <taxon>Hemiptera</taxon>
        <taxon>Heteroptera</taxon>
        <taxon>Panheteroptera</taxon>
        <taxon>Cimicomorpha</taxon>
        <taxon>Reduviidae</taxon>
        <taxon>Triatominae</taxon>
        <taxon>Rhodnius</taxon>
    </lineage>
</organism>
<dbReference type="AlphaFoldDB" id="T1IE74"/>
<accession>T1IE74</accession>
<proteinExistence type="predicted"/>
<evidence type="ECO:0000313" key="1">
    <source>
        <dbReference type="EnsemblMetazoa" id="RPRC014594-PA"/>
    </source>
</evidence>
<reference evidence="1" key="1">
    <citation type="submission" date="2015-05" db="UniProtKB">
        <authorList>
            <consortium name="EnsemblMetazoa"/>
        </authorList>
    </citation>
    <scope>IDENTIFICATION</scope>
</reference>
<dbReference type="EMBL" id="ACPB03018001">
    <property type="status" value="NOT_ANNOTATED_CDS"/>
    <property type="molecule type" value="Genomic_DNA"/>
</dbReference>
<dbReference type="VEuPathDB" id="VectorBase:RPRC014594"/>
<dbReference type="InParanoid" id="T1IE74"/>
<sequence length="59" mass="6398">MAFTMYILVIPIVVAEHKNSSSLLGHVACITALLCTLISDYILLYQLSSLLSSMLTAPL</sequence>
<name>T1IE74_RHOPR</name>
<protein>
    <submittedName>
        <fullName evidence="1">Uncharacterized protein</fullName>
    </submittedName>
</protein>
<evidence type="ECO:0000313" key="2">
    <source>
        <dbReference type="Proteomes" id="UP000015103"/>
    </source>
</evidence>
<keyword evidence="2" id="KW-1185">Reference proteome</keyword>